<keyword evidence="2" id="KW-1185">Reference proteome</keyword>
<dbReference type="InterPro" id="IPR012347">
    <property type="entry name" value="Ferritin-like"/>
</dbReference>
<dbReference type="RefSeq" id="WP_149814178.1">
    <property type="nucleotide sequence ID" value="NZ_VUKA01000029.1"/>
</dbReference>
<dbReference type="InterPro" id="IPR010287">
    <property type="entry name" value="DUF892_YciF-like"/>
</dbReference>
<dbReference type="Gene3D" id="1.20.1260.10">
    <property type="match status" value="1"/>
</dbReference>
<accession>A0A5B2TBG3</accession>
<dbReference type="PANTHER" id="PTHR30565:SF9">
    <property type="entry name" value="PROTEIN YCIF"/>
    <property type="match status" value="1"/>
</dbReference>
<dbReference type="InterPro" id="IPR047114">
    <property type="entry name" value="YciF"/>
</dbReference>
<dbReference type="EMBL" id="VUKA01000029">
    <property type="protein sequence ID" value="KAA2211404.1"/>
    <property type="molecule type" value="Genomic_DNA"/>
</dbReference>
<dbReference type="AlphaFoldDB" id="A0A5B2TBG3"/>
<dbReference type="InterPro" id="IPR009078">
    <property type="entry name" value="Ferritin-like_SF"/>
</dbReference>
<dbReference type="Pfam" id="PF05974">
    <property type="entry name" value="DUF892"/>
    <property type="match status" value="1"/>
</dbReference>
<protein>
    <submittedName>
        <fullName evidence="1">Ferritin-like domain-containing protein</fullName>
    </submittedName>
</protein>
<evidence type="ECO:0000313" key="2">
    <source>
        <dbReference type="Proteomes" id="UP000322110"/>
    </source>
</evidence>
<gene>
    <name evidence="1" type="ORF">F0Q34_20255</name>
</gene>
<dbReference type="SUPFAM" id="SSF47240">
    <property type="entry name" value="Ferritin-like"/>
    <property type="match status" value="1"/>
</dbReference>
<name>A0A5B2TBG3_9PROT</name>
<evidence type="ECO:0000313" key="1">
    <source>
        <dbReference type="EMBL" id="KAA2211404.1"/>
    </source>
</evidence>
<reference evidence="1 2" key="1">
    <citation type="journal article" date="2015" name="Int. J. Syst. Evol. Microbiol.">
        <title>Roseomonas oryzae sp. nov., isolated from paddy rhizosphere soil.</title>
        <authorList>
            <person name="Ramaprasad E.V."/>
            <person name="Sasikala Ch."/>
            <person name="Ramana Ch.V."/>
        </authorList>
    </citation>
    <scope>NUCLEOTIDE SEQUENCE [LARGE SCALE GENOMIC DNA]</scope>
    <source>
        <strain evidence="1 2">KCTC 42542</strain>
    </source>
</reference>
<proteinExistence type="predicted"/>
<dbReference type="PANTHER" id="PTHR30565">
    <property type="entry name" value="PROTEIN YCIF"/>
    <property type="match status" value="1"/>
</dbReference>
<comment type="caution">
    <text evidence="1">The sequence shown here is derived from an EMBL/GenBank/DDBJ whole genome shotgun (WGS) entry which is preliminary data.</text>
</comment>
<dbReference type="Proteomes" id="UP000322110">
    <property type="component" value="Unassembled WGS sequence"/>
</dbReference>
<dbReference type="CDD" id="cd07909">
    <property type="entry name" value="YciF"/>
    <property type="match status" value="1"/>
</dbReference>
<dbReference type="OrthoDB" id="9795056at2"/>
<sequence>MGLFSKPIKTLDDLFVHTLQDIYYAEQQITKNLPTMIEKASDPQLKSAFQQHLSETENQVRRLEQVFQMHGQPVKGVTCVAMDGILSEAKEIISDCDDTQVLDAAMVSAAQAVEHYEITRYGTLIALAKELGRADCASVLQQTLEEEKATDAKLTQIAESRVNKQAI</sequence>
<organism evidence="1 2">
    <name type="scientific">Teichococcus oryzae</name>
    <dbReference type="NCBI Taxonomy" id="1608942"/>
    <lineage>
        <taxon>Bacteria</taxon>
        <taxon>Pseudomonadati</taxon>
        <taxon>Pseudomonadota</taxon>
        <taxon>Alphaproteobacteria</taxon>
        <taxon>Acetobacterales</taxon>
        <taxon>Roseomonadaceae</taxon>
        <taxon>Roseomonas</taxon>
    </lineage>
</organism>